<dbReference type="GO" id="GO:0036159">
    <property type="term" value="P:inner dynein arm assembly"/>
    <property type="evidence" value="ECO:0007669"/>
    <property type="project" value="Ensembl"/>
</dbReference>
<dbReference type="GO" id="GO:0001947">
    <property type="term" value="P:heart looping"/>
    <property type="evidence" value="ECO:0007669"/>
    <property type="project" value="Ensembl"/>
</dbReference>
<dbReference type="GO" id="GO:0060287">
    <property type="term" value="P:epithelial cilium movement involved in determination of left/right asymmetry"/>
    <property type="evidence" value="ECO:0007669"/>
    <property type="project" value="Ensembl"/>
</dbReference>
<dbReference type="AlphaFoldDB" id="A0A2K5ENR5"/>
<evidence type="ECO:0000256" key="2">
    <source>
        <dbReference type="SAM" id="MobiDB-lite"/>
    </source>
</evidence>
<proteinExistence type="predicted"/>
<feature type="region of interest" description="Disordered" evidence="2">
    <location>
        <begin position="744"/>
        <end position="771"/>
    </location>
</feature>
<feature type="compositionally biased region" description="Acidic residues" evidence="2">
    <location>
        <begin position="82"/>
        <end position="97"/>
    </location>
</feature>
<dbReference type="GO" id="GO:0030324">
    <property type="term" value="P:lung development"/>
    <property type="evidence" value="ECO:0007669"/>
    <property type="project" value="Ensembl"/>
</dbReference>
<dbReference type="Pfam" id="PF08647">
    <property type="entry name" value="BRE1"/>
    <property type="match status" value="1"/>
</dbReference>
<evidence type="ECO:0000313" key="4">
    <source>
        <dbReference type="Proteomes" id="UP000233020"/>
    </source>
</evidence>
<dbReference type="PANTHER" id="PTHR16275">
    <property type="entry name" value="COILED-COIL DOMAIN-CONTAINING PROTEIN 40"/>
    <property type="match status" value="1"/>
</dbReference>
<keyword evidence="4" id="KW-1185">Reference proteome</keyword>
<dbReference type="PANTHER" id="PTHR16275:SF8">
    <property type="entry name" value="COILED-COIL DOMAIN-CONTAINING PROTEIN 40"/>
    <property type="match status" value="1"/>
</dbReference>
<reference evidence="3" key="1">
    <citation type="submission" date="2025-08" db="UniProtKB">
        <authorList>
            <consortium name="Ensembl"/>
        </authorList>
    </citation>
    <scope>IDENTIFICATION</scope>
</reference>
<dbReference type="InterPro" id="IPR037386">
    <property type="entry name" value="CCDC40"/>
</dbReference>
<organism evidence="3 4">
    <name type="scientific">Aotus nancymaae</name>
    <name type="common">Ma's night monkey</name>
    <dbReference type="NCBI Taxonomy" id="37293"/>
    <lineage>
        <taxon>Eukaryota</taxon>
        <taxon>Metazoa</taxon>
        <taxon>Chordata</taxon>
        <taxon>Craniata</taxon>
        <taxon>Vertebrata</taxon>
        <taxon>Euteleostomi</taxon>
        <taxon>Mammalia</taxon>
        <taxon>Eutheria</taxon>
        <taxon>Euarchontoglires</taxon>
        <taxon>Primates</taxon>
        <taxon>Haplorrhini</taxon>
        <taxon>Platyrrhini</taxon>
        <taxon>Aotidae</taxon>
        <taxon>Aotus</taxon>
    </lineage>
</organism>
<feature type="compositionally biased region" description="Acidic residues" evidence="2">
    <location>
        <begin position="261"/>
        <end position="271"/>
    </location>
</feature>
<dbReference type="GO" id="GO:0035469">
    <property type="term" value="P:determination of pancreatic left/right asymmetry"/>
    <property type="evidence" value="ECO:0007669"/>
    <property type="project" value="Ensembl"/>
</dbReference>
<keyword evidence="1" id="KW-0175">Coiled coil</keyword>
<feature type="region of interest" description="Disordered" evidence="2">
    <location>
        <begin position="1"/>
        <end position="272"/>
    </location>
</feature>
<dbReference type="GeneTree" id="ENSGT00440000035688"/>
<dbReference type="OMA" id="KKLRIEX"/>
<dbReference type="Proteomes" id="UP000233020">
    <property type="component" value="Unplaced"/>
</dbReference>
<dbReference type="GO" id="GO:0005576">
    <property type="term" value="C:extracellular region"/>
    <property type="evidence" value="ECO:0007669"/>
    <property type="project" value="GOC"/>
</dbReference>
<feature type="compositionally biased region" description="Polar residues" evidence="2">
    <location>
        <begin position="35"/>
        <end position="51"/>
    </location>
</feature>
<feature type="compositionally biased region" description="Acidic residues" evidence="2">
    <location>
        <begin position="64"/>
        <end position="73"/>
    </location>
</feature>
<sequence>MAEPGGAAGGSHPEEGSASGGEKEGDDEGDMGSPLENNNGQKSEETVGSTEQRPEEVTAPAEAAVEEEVEAEGDVAVKEEATEIESYGDAESEEEYSFMEAASPKREMSATAVTYSYFSPPGEPPGEESYERASGEAGLEGSHPEATGPSESREGRVTSAEPSDGVLGPSVQTGQVTPGPAVGRLSGSTEEPPPKVFPTGARHRFRLSQGSSMESSDLEEFFSLEPGAVPPPRSPCPESWDQIQQSSSEEGAVAERTESEGSVEEAEDEEGSQLVVLDPDHPLMIRFQAALKNYLNRQIEKLKLDLQELVVATKQSQARRQELGVNLYDVQQHLVHLQKALEKNHDHHSLVVRERRQEEEELQTARALYAKTRAAANEERKKLAALQTEMENLALHLFYVQNIDQDLRDNVCVMKRVVKKAEAERVRAEIEKKKQDLYVDQLTTRAQRLEEDVALFEAQYLAQAEDTRILRKAVSEACTEIDAISMEKRRILQQWGTSLVGMKHRDEAHRAVLEALRYCRATGGEGYKKSIMKEEEKNEKLASILNRTETEASLLQKLVTQCLTKQVALQSEFNTYRLASNCLYRDPLCGSSSPKMILTDKLKAIRQLELRRKTDAKLQEHVTSDKAHKYFNSFILKLQKEKTNMMTHLSKIDSDIAQTTLDITRSSSRLDAHRKTLLELDQEVKKVNELITNSQSEISRRTILIERKQGLINVLNKQLEQMVSKLGVRSQAGRRGPRLTVVPGRAETPQELSSREEHGRLSSLPSRIEQEKKEQKEIERHTKDLNNDLKKLNMLMNKSRCDSEELQQNNRVTENELVRSLKASEREILEMQDKLNRLSEEKATLLNQLVEAEHQIMLWRKKCHWQKMMLCGGAAGTFLPVCIAPHGISSPTQNFSEIVALQTRLKHLQAVKEGRYVFLFRSEQTLMLQQQRLDKRLALIATILDHVLKEYPQFQEALQKVSQMIAKKLKSLGPS</sequence>
<evidence type="ECO:0000313" key="3">
    <source>
        <dbReference type="Ensembl" id="ENSANAP00000034855.1"/>
    </source>
</evidence>
<dbReference type="GO" id="GO:0071910">
    <property type="term" value="P:determination of liver left/right asymmetry"/>
    <property type="evidence" value="ECO:0007669"/>
    <property type="project" value="Ensembl"/>
</dbReference>
<dbReference type="GO" id="GO:0030317">
    <property type="term" value="P:flagellated sperm motility"/>
    <property type="evidence" value="ECO:0007669"/>
    <property type="project" value="Ensembl"/>
</dbReference>
<name>A0A2K5ENR5_AOTNA</name>
<reference evidence="3" key="2">
    <citation type="submission" date="2025-09" db="UniProtKB">
        <authorList>
            <consortium name="Ensembl"/>
        </authorList>
    </citation>
    <scope>IDENTIFICATION</scope>
</reference>
<dbReference type="GO" id="GO:0044458">
    <property type="term" value="P:motile cilium assembly"/>
    <property type="evidence" value="ECO:0007669"/>
    <property type="project" value="Ensembl"/>
</dbReference>
<dbReference type="GO" id="GO:0005930">
    <property type="term" value="C:axoneme"/>
    <property type="evidence" value="ECO:0007669"/>
    <property type="project" value="Ensembl"/>
</dbReference>
<dbReference type="Ensembl" id="ENSANAT00000052921.1">
    <property type="protein sequence ID" value="ENSANAP00000034855.1"/>
    <property type="gene ID" value="ENSANAG00000035002.1"/>
</dbReference>
<dbReference type="GO" id="GO:0003356">
    <property type="term" value="P:regulation of cilium beat frequency"/>
    <property type="evidence" value="ECO:0007669"/>
    <property type="project" value="Ensembl"/>
</dbReference>
<protein>
    <submittedName>
        <fullName evidence="3">Coiled-coil domain 40 molecular ruler complex subunit</fullName>
    </submittedName>
</protein>
<evidence type="ECO:0000256" key="1">
    <source>
        <dbReference type="SAM" id="Coils"/>
    </source>
</evidence>
<dbReference type="STRING" id="37293.ENSANAP00000034855"/>
<dbReference type="GO" id="GO:0071907">
    <property type="term" value="P:determination of digestive tract left/right asymmetry"/>
    <property type="evidence" value="ECO:0007669"/>
    <property type="project" value="Ensembl"/>
</dbReference>
<gene>
    <name evidence="3" type="primary">CCDC40</name>
</gene>
<accession>A0A2K5ENR5</accession>
<feature type="coiled-coil region" evidence="1">
    <location>
        <begin position="670"/>
        <end position="725"/>
    </location>
</feature>
<feature type="coiled-coil region" evidence="1">
    <location>
        <begin position="355"/>
        <end position="459"/>
    </location>
</feature>